<dbReference type="GeneID" id="25900884"/>
<reference evidence="1 2" key="1">
    <citation type="submission" date="2011-02" db="EMBL/GenBank/DDBJ databases">
        <title>The Genome Sequence of Sphaeroforma arctica JP610.</title>
        <authorList>
            <consortium name="The Broad Institute Genome Sequencing Platform"/>
            <person name="Russ C."/>
            <person name="Cuomo C."/>
            <person name="Young S.K."/>
            <person name="Zeng Q."/>
            <person name="Gargeya S."/>
            <person name="Alvarado L."/>
            <person name="Berlin A."/>
            <person name="Chapman S.B."/>
            <person name="Chen Z."/>
            <person name="Freedman E."/>
            <person name="Gellesch M."/>
            <person name="Goldberg J."/>
            <person name="Griggs A."/>
            <person name="Gujja S."/>
            <person name="Heilman E."/>
            <person name="Heiman D."/>
            <person name="Howarth C."/>
            <person name="Mehta T."/>
            <person name="Neiman D."/>
            <person name="Pearson M."/>
            <person name="Roberts A."/>
            <person name="Saif S."/>
            <person name="Shea T."/>
            <person name="Shenoy N."/>
            <person name="Sisk P."/>
            <person name="Stolte C."/>
            <person name="Sykes S."/>
            <person name="White J."/>
            <person name="Yandava C."/>
            <person name="Burger G."/>
            <person name="Gray M.W."/>
            <person name="Holland P.W.H."/>
            <person name="King N."/>
            <person name="Lang F.B.F."/>
            <person name="Roger A.J."/>
            <person name="Ruiz-Trillo I."/>
            <person name="Haas B."/>
            <person name="Nusbaum C."/>
            <person name="Birren B."/>
        </authorList>
    </citation>
    <scope>NUCLEOTIDE SEQUENCE [LARGE SCALE GENOMIC DNA]</scope>
    <source>
        <strain evidence="1 2">JP610</strain>
    </source>
</reference>
<gene>
    <name evidence="1" type="ORF">SARC_00380</name>
</gene>
<dbReference type="EMBL" id="KQ241607">
    <property type="protein sequence ID" value="KNC87494.1"/>
    <property type="molecule type" value="Genomic_DNA"/>
</dbReference>
<evidence type="ECO:0000313" key="1">
    <source>
        <dbReference type="EMBL" id="KNC87494.1"/>
    </source>
</evidence>
<dbReference type="AlphaFoldDB" id="A0A0L0GF46"/>
<organism evidence="1 2">
    <name type="scientific">Sphaeroforma arctica JP610</name>
    <dbReference type="NCBI Taxonomy" id="667725"/>
    <lineage>
        <taxon>Eukaryota</taxon>
        <taxon>Ichthyosporea</taxon>
        <taxon>Ichthyophonida</taxon>
        <taxon>Sphaeroforma</taxon>
    </lineage>
</organism>
<dbReference type="Proteomes" id="UP000054560">
    <property type="component" value="Unassembled WGS sequence"/>
</dbReference>
<protein>
    <submittedName>
        <fullName evidence="1">Uncharacterized protein</fullName>
    </submittedName>
</protein>
<sequence length="159" mass="18094">MSAISSTGLLVTSKPEHRLHYFADACQIGLGSALFERIPRPDDKPTAFPPNWKQPHTRKTIDAYEGRRTAKQTQPTVAQLSPHKKRHVDSSVYLAYRGMLLRKTIDAYIQVEKDAELQYLQSVEINENMLLLSQSDRQLTEAIAFSKEITARTPHKPSY</sequence>
<dbReference type="RefSeq" id="XP_014161396.1">
    <property type="nucleotide sequence ID" value="XM_014305921.1"/>
</dbReference>
<evidence type="ECO:0000313" key="2">
    <source>
        <dbReference type="Proteomes" id="UP000054560"/>
    </source>
</evidence>
<keyword evidence="2" id="KW-1185">Reference proteome</keyword>
<proteinExistence type="predicted"/>
<name>A0A0L0GF46_9EUKA</name>
<accession>A0A0L0GF46</accession>